<keyword evidence="3" id="KW-1185">Reference proteome</keyword>
<sequence length="441" mass="49172">MESQQHVRVAVVGSGMAGLVTAHLLKQDCRERYMVKVFESGNTLSLDSASVSISNAARTSSDRVDLPMRAFAGGFYSNLGSMYDYLGIQYQSQPFLFEFAQSKSPYFTHASNLHQLPARLNGVSLISYLLEFGILTLCYVYFSLCCFFIAPHPGETLKAYFDRTWTPKYFATYYVLPLISSVTTCPHESLLAFPASDLTEYKRRTHRAPHYTVSEGVRAVQDRLAKGIQYELNAVVTAVEPNEKGVQLSWRGADGQQRMETFDKVVLAVAPDVVGQVFGPLQHYMARIPTAVVESVVHTDDTVLNQGHEQKLTGKLNHNAQLIHLNTSTSTGHKTESHHIQPCGAIVTTCPFSPLEESRVTHSVSFTRVLRSPQSQRIVNAIFGDTQECYSDEKTVPLWRNGDDNVYLVGGWCWDGMVLLEGCVVSAMRVAKALDIEIPWR</sequence>
<evidence type="ECO:0000313" key="2">
    <source>
        <dbReference type="EMBL" id="KAF1922555.1"/>
    </source>
</evidence>
<keyword evidence="1" id="KW-0812">Transmembrane</keyword>
<dbReference type="InterPro" id="IPR050464">
    <property type="entry name" value="Zeta_carotene_desat/Oxidored"/>
</dbReference>
<gene>
    <name evidence="2" type="ORF">M421DRAFT_426795</name>
</gene>
<dbReference type="PANTHER" id="PTHR42923">
    <property type="entry name" value="PROTOPORPHYRINOGEN OXIDASE"/>
    <property type="match status" value="1"/>
</dbReference>
<dbReference type="EMBL" id="ML979022">
    <property type="protein sequence ID" value="KAF1922555.1"/>
    <property type="molecule type" value="Genomic_DNA"/>
</dbReference>
<name>A0A6A5R3B6_9PLEO</name>
<reference evidence="2" key="1">
    <citation type="journal article" date="2020" name="Stud. Mycol.">
        <title>101 Dothideomycetes genomes: a test case for predicting lifestyles and emergence of pathogens.</title>
        <authorList>
            <person name="Haridas S."/>
            <person name="Albert R."/>
            <person name="Binder M."/>
            <person name="Bloem J."/>
            <person name="Labutti K."/>
            <person name="Salamov A."/>
            <person name="Andreopoulos B."/>
            <person name="Baker S."/>
            <person name="Barry K."/>
            <person name="Bills G."/>
            <person name="Bluhm B."/>
            <person name="Cannon C."/>
            <person name="Castanera R."/>
            <person name="Culley D."/>
            <person name="Daum C."/>
            <person name="Ezra D."/>
            <person name="Gonzalez J."/>
            <person name="Henrissat B."/>
            <person name="Kuo A."/>
            <person name="Liang C."/>
            <person name="Lipzen A."/>
            <person name="Lutzoni F."/>
            <person name="Magnuson J."/>
            <person name="Mondo S."/>
            <person name="Nolan M."/>
            <person name="Ohm R."/>
            <person name="Pangilinan J."/>
            <person name="Park H.-J."/>
            <person name="Ramirez L."/>
            <person name="Alfaro M."/>
            <person name="Sun H."/>
            <person name="Tritt A."/>
            <person name="Yoshinaga Y."/>
            <person name="Zwiers L.-H."/>
            <person name="Turgeon B."/>
            <person name="Goodwin S."/>
            <person name="Spatafora J."/>
            <person name="Crous P."/>
            <person name="Grigoriev I."/>
        </authorList>
    </citation>
    <scope>NUCLEOTIDE SEQUENCE</scope>
    <source>
        <strain evidence="2">CBS 183.55</strain>
    </source>
</reference>
<keyword evidence="1" id="KW-1133">Transmembrane helix</keyword>
<dbReference type="GO" id="GO:0016491">
    <property type="term" value="F:oxidoreductase activity"/>
    <property type="evidence" value="ECO:0007669"/>
    <property type="project" value="TreeGrafter"/>
</dbReference>
<dbReference type="OrthoDB" id="5977668at2759"/>
<dbReference type="SUPFAM" id="SSF51905">
    <property type="entry name" value="FAD/NAD(P)-binding domain"/>
    <property type="match status" value="1"/>
</dbReference>
<dbReference type="PANTHER" id="PTHR42923:SF42">
    <property type="entry name" value="AMINE OXIDASE DOMAIN-CONTAINING PROTEIN"/>
    <property type="match status" value="1"/>
</dbReference>
<protein>
    <submittedName>
        <fullName evidence="2">FAD/NAD(P)-binding domain-containing protein</fullName>
    </submittedName>
</protein>
<dbReference type="Pfam" id="PF13450">
    <property type="entry name" value="NAD_binding_8"/>
    <property type="match status" value="1"/>
</dbReference>
<dbReference type="Proteomes" id="UP000800082">
    <property type="component" value="Unassembled WGS sequence"/>
</dbReference>
<evidence type="ECO:0000313" key="3">
    <source>
        <dbReference type="Proteomes" id="UP000800082"/>
    </source>
</evidence>
<evidence type="ECO:0000256" key="1">
    <source>
        <dbReference type="SAM" id="Phobius"/>
    </source>
</evidence>
<dbReference type="AlphaFoldDB" id="A0A6A5R3B6"/>
<keyword evidence="1" id="KW-0472">Membrane</keyword>
<accession>A0A6A5R3B6</accession>
<dbReference type="GeneID" id="54352167"/>
<dbReference type="Gene3D" id="3.50.50.60">
    <property type="entry name" value="FAD/NAD(P)-binding domain"/>
    <property type="match status" value="2"/>
</dbReference>
<dbReference type="RefSeq" id="XP_033442808.1">
    <property type="nucleotide sequence ID" value="XM_033594499.1"/>
</dbReference>
<organism evidence="2 3">
    <name type="scientific">Didymella exigua CBS 183.55</name>
    <dbReference type="NCBI Taxonomy" id="1150837"/>
    <lineage>
        <taxon>Eukaryota</taxon>
        <taxon>Fungi</taxon>
        <taxon>Dikarya</taxon>
        <taxon>Ascomycota</taxon>
        <taxon>Pezizomycotina</taxon>
        <taxon>Dothideomycetes</taxon>
        <taxon>Pleosporomycetidae</taxon>
        <taxon>Pleosporales</taxon>
        <taxon>Pleosporineae</taxon>
        <taxon>Didymellaceae</taxon>
        <taxon>Didymella</taxon>
    </lineage>
</organism>
<feature type="transmembrane region" description="Helical" evidence="1">
    <location>
        <begin position="128"/>
        <end position="150"/>
    </location>
</feature>
<dbReference type="Gene3D" id="3.90.660.10">
    <property type="match status" value="1"/>
</dbReference>
<proteinExistence type="predicted"/>
<dbReference type="InterPro" id="IPR036188">
    <property type="entry name" value="FAD/NAD-bd_sf"/>
</dbReference>